<reference evidence="2" key="1">
    <citation type="journal article" date="2024" name="Front. Bioeng. Biotechnol.">
        <title>Genome-scale model development and genomic sequencing of the oleaginous clade Lipomyces.</title>
        <authorList>
            <person name="Czajka J.J."/>
            <person name="Han Y."/>
            <person name="Kim J."/>
            <person name="Mondo S.J."/>
            <person name="Hofstad B.A."/>
            <person name="Robles A."/>
            <person name="Haridas S."/>
            <person name="Riley R."/>
            <person name="LaButti K."/>
            <person name="Pangilinan J."/>
            <person name="Andreopoulos W."/>
            <person name="Lipzen A."/>
            <person name="Yan J."/>
            <person name="Wang M."/>
            <person name="Ng V."/>
            <person name="Grigoriev I.V."/>
            <person name="Spatafora J.W."/>
            <person name="Magnuson J.K."/>
            <person name="Baker S.E."/>
            <person name="Pomraning K.R."/>
        </authorList>
    </citation>
    <scope>NUCLEOTIDE SEQUENCE [LARGE SCALE GENOMIC DNA]</scope>
    <source>
        <strain evidence="2">CBS 10300</strain>
    </source>
</reference>
<gene>
    <name evidence="1" type="ORF">V1517DRAFT_342118</name>
</gene>
<evidence type="ECO:0000313" key="1">
    <source>
        <dbReference type="EMBL" id="KAK9319020.1"/>
    </source>
</evidence>
<accession>A0ACC3TEC6</accession>
<sequence>MPIPPTGTPVGLEILVSRTLQSHQLPATPPASSFYSAVFNWSFSLETNVGAPPDFLLVFNVPGDMFPGGGIIRKVKDAELATVPGTTKIYFYVDNMETAMERIVKNGGKNISDKEPEGDKAFY</sequence>
<name>A0ACC3TEC6_9ASCO</name>
<comment type="caution">
    <text evidence="1">The sequence shown here is derived from an EMBL/GenBank/DDBJ whole genome shotgun (WGS) entry which is preliminary data.</text>
</comment>
<organism evidence="1 2">
    <name type="scientific">Lipomyces orientalis</name>
    <dbReference type="NCBI Taxonomy" id="1233043"/>
    <lineage>
        <taxon>Eukaryota</taxon>
        <taxon>Fungi</taxon>
        <taxon>Dikarya</taxon>
        <taxon>Ascomycota</taxon>
        <taxon>Saccharomycotina</taxon>
        <taxon>Lipomycetes</taxon>
        <taxon>Lipomycetales</taxon>
        <taxon>Lipomycetaceae</taxon>
        <taxon>Lipomyces</taxon>
    </lineage>
</organism>
<proteinExistence type="predicted"/>
<dbReference type="Proteomes" id="UP001489719">
    <property type="component" value="Unassembled WGS sequence"/>
</dbReference>
<evidence type="ECO:0000313" key="2">
    <source>
        <dbReference type="Proteomes" id="UP001489719"/>
    </source>
</evidence>
<dbReference type="EMBL" id="MU970242">
    <property type="protein sequence ID" value="KAK9319020.1"/>
    <property type="molecule type" value="Genomic_DNA"/>
</dbReference>
<keyword evidence="2" id="KW-1185">Reference proteome</keyword>
<protein>
    <submittedName>
        <fullName evidence="1">Uncharacterized protein</fullName>
    </submittedName>
</protein>